<dbReference type="Proteomes" id="UP001221898">
    <property type="component" value="Unassembled WGS sequence"/>
</dbReference>
<comment type="caution">
    <text evidence="1">The sequence shown here is derived from an EMBL/GenBank/DDBJ whole genome shotgun (WGS) entry which is preliminary data.</text>
</comment>
<gene>
    <name evidence="1" type="ORF">AAFF_G00416490</name>
</gene>
<organism evidence="1 2">
    <name type="scientific">Aldrovandia affinis</name>
    <dbReference type="NCBI Taxonomy" id="143900"/>
    <lineage>
        <taxon>Eukaryota</taxon>
        <taxon>Metazoa</taxon>
        <taxon>Chordata</taxon>
        <taxon>Craniata</taxon>
        <taxon>Vertebrata</taxon>
        <taxon>Euteleostomi</taxon>
        <taxon>Actinopterygii</taxon>
        <taxon>Neopterygii</taxon>
        <taxon>Teleostei</taxon>
        <taxon>Notacanthiformes</taxon>
        <taxon>Halosauridae</taxon>
        <taxon>Aldrovandia</taxon>
    </lineage>
</organism>
<proteinExistence type="predicted"/>
<name>A0AAD7WJ98_9TELE</name>
<evidence type="ECO:0000313" key="1">
    <source>
        <dbReference type="EMBL" id="KAJ8398982.1"/>
    </source>
</evidence>
<sequence length="142" mass="14827">MREKNVNYTAQHMGAVPGLQPNDEGCQMFGGQRSTPLCAAAKSTPITGGSSRRRCLLQLRGRARFATGTRACGLVGTAHLQPWRAGTGCPPVPLPPLPAVLVGGPRPCHLHAAHLSFLSCAWGNSLLQPSSTGLDPSLPALV</sequence>
<keyword evidence="2" id="KW-1185">Reference proteome</keyword>
<protein>
    <submittedName>
        <fullName evidence="1">Uncharacterized protein</fullName>
    </submittedName>
</protein>
<accession>A0AAD7WJ98</accession>
<evidence type="ECO:0000313" key="2">
    <source>
        <dbReference type="Proteomes" id="UP001221898"/>
    </source>
</evidence>
<dbReference type="EMBL" id="JAINUG010000086">
    <property type="protein sequence ID" value="KAJ8398982.1"/>
    <property type="molecule type" value="Genomic_DNA"/>
</dbReference>
<dbReference type="AlphaFoldDB" id="A0AAD7WJ98"/>
<reference evidence="1" key="1">
    <citation type="journal article" date="2023" name="Science">
        <title>Genome structures resolve the early diversification of teleost fishes.</title>
        <authorList>
            <person name="Parey E."/>
            <person name="Louis A."/>
            <person name="Montfort J."/>
            <person name="Bouchez O."/>
            <person name="Roques C."/>
            <person name="Iampietro C."/>
            <person name="Lluch J."/>
            <person name="Castinel A."/>
            <person name="Donnadieu C."/>
            <person name="Desvignes T."/>
            <person name="Floi Bucao C."/>
            <person name="Jouanno E."/>
            <person name="Wen M."/>
            <person name="Mejri S."/>
            <person name="Dirks R."/>
            <person name="Jansen H."/>
            <person name="Henkel C."/>
            <person name="Chen W.J."/>
            <person name="Zahm M."/>
            <person name="Cabau C."/>
            <person name="Klopp C."/>
            <person name="Thompson A.W."/>
            <person name="Robinson-Rechavi M."/>
            <person name="Braasch I."/>
            <person name="Lecointre G."/>
            <person name="Bobe J."/>
            <person name="Postlethwait J.H."/>
            <person name="Berthelot C."/>
            <person name="Roest Crollius H."/>
            <person name="Guiguen Y."/>
        </authorList>
    </citation>
    <scope>NUCLEOTIDE SEQUENCE</scope>
    <source>
        <strain evidence="1">NC1722</strain>
    </source>
</reference>